<evidence type="ECO:0000313" key="2">
    <source>
        <dbReference type="EMBL" id="KJL40815.1"/>
    </source>
</evidence>
<sequence length="594" mass="61577">MTRPVLPSSARRAGAVIAWVLGGILLLMLAAACWLGVRGLLAYQHLEAARSQVATIRDGLDDPAAVTERLGDLQADTAAAHDLTSDPVWKASESLPWVGPQLAAVSTVAAAVDDLAATSLQPLADAAGGLSLDALRPVDGRFDLETIAALHPAAAEGAAGIARAEASVSSIDSTALVAPLRSAVDDMSRMLGDTAPAADALARATALLPAMLGAESPRDYLVLVQNNAEWRSLGGIVGAMVVLHADDGRLTLTATGSTADFTRFDDAVVPMDAETLALFGERPARYIQNATQIPDFTVSAPIAREMWAREFGTSVDGVLTIDPVTLSYLLTATGPVNLPTGDVLTADNAVDLLLNEVYLRYARPADQDAFFAAASAAVFTALVDGESDPTTLIGALARAGGERRLLIWNAHEDEQALLDGTTLQGRLPVTDATTTRFGVYVNDGTGSKMDYYTELTAGVGWCTGPDSDSLAELTVTLRNNAPADAASLPAYITGAENYGVPRGSARTVAYIYLPQGAELVASGVGDDADFAGFGGGMHAGRLVQMWTSELAPGEQSTATFVVRTPRTPALGTELSPTINAAETGAVASSCESAQ</sequence>
<evidence type="ECO:0008006" key="4">
    <source>
        <dbReference type="Google" id="ProtNLM"/>
    </source>
</evidence>
<feature type="transmembrane region" description="Helical" evidence="1">
    <location>
        <begin position="12"/>
        <end position="37"/>
    </location>
</feature>
<dbReference type="PATRIC" id="fig|69370.6.peg.3495"/>
<evidence type="ECO:0000313" key="3">
    <source>
        <dbReference type="Proteomes" id="UP000034098"/>
    </source>
</evidence>
<dbReference type="EMBL" id="JYJA01000039">
    <property type="protein sequence ID" value="KJL40815.1"/>
    <property type="molecule type" value="Genomic_DNA"/>
</dbReference>
<reference evidence="2 3" key="1">
    <citation type="submission" date="2015-02" db="EMBL/GenBank/DDBJ databases">
        <title>Draft genome sequences of ten Microbacterium spp. with emphasis on heavy metal contaminated environments.</title>
        <authorList>
            <person name="Corretto E."/>
        </authorList>
    </citation>
    <scope>NUCLEOTIDE SEQUENCE [LARGE SCALE GENOMIC DNA]</scope>
    <source>
        <strain evidence="2 3">DSM 8608</strain>
    </source>
</reference>
<evidence type="ECO:0000256" key="1">
    <source>
        <dbReference type="SAM" id="Phobius"/>
    </source>
</evidence>
<keyword evidence="1" id="KW-0472">Membrane</keyword>
<dbReference type="RefSeq" id="WP_045301708.1">
    <property type="nucleotide sequence ID" value="NZ_JYJA01000039.1"/>
</dbReference>
<dbReference type="PROSITE" id="PS51257">
    <property type="entry name" value="PROKAR_LIPOPROTEIN"/>
    <property type="match status" value="1"/>
</dbReference>
<protein>
    <recommendedName>
        <fullName evidence="4">DUF4012 domain-containing protein</fullName>
    </recommendedName>
</protein>
<gene>
    <name evidence="2" type="ORF">RS82_03431</name>
</gene>
<dbReference type="Pfam" id="PF13196">
    <property type="entry name" value="DUF4012"/>
    <property type="match status" value="1"/>
</dbReference>
<keyword evidence="3" id="KW-1185">Reference proteome</keyword>
<organism evidence="2 3">
    <name type="scientific">Microbacterium trichothecenolyticum</name>
    <name type="common">Aureobacterium trichothecenolyticum</name>
    <dbReference type="NCBI Taxonomy" id="69370"/>
    <lineage>
        <taxon>Bacteria</taxon>
        <taxon>Bacillati</taxon>
        <taxon>Actinomycetota</taxon>
        <taxon>Actinomycetes</taxon>
        <taxon>Micrococcales</taxon>
        <taxon>Microbacteriaceae</taxon>
        <taxon>Microbacterium</taxon>
    </lineage>
</organism>
<keyword evidence="1" id="KW-1133">Transmembrane helix</keyword>
<dbReference type="InterPro" id="IPR025101">
    <property type="entry name" value="DUF4012"/>
</dbReference>
<dbReference type="OrthoDB" id="3203519at2"/>
<name>A0A0M2HA05_MICTR</name>
<dbReference type="Proteomes" id="UP000034098">
    <property type="component" value="Unassembled WGS sequence"/>
</dbReference>
<comment type="caution">
    <text evidence="2">The sequence shown here is derived from an EMBL/GenBank/DDBJ whole genome shotgun (WGS) entry which is preliminary data.</text>
</comment>
<accession>A0A0M2HA05</accession>
<dbReference type="AlphaFoldDB" id="A0A0M2HA05"/>
<proteinExistence type="predicted"/>
<keyword evidence="1" id="KW-0812">Transmembrane</keyword>